<feature type="transmembrane region" description="Helical" evidence="1">
    <location>
        <begin position="13"/>
        <end position="37"/>
    </location>
</feature>
<evidence type="ECO:0000313" key="2">
    <source>
        <dbReference type="EMBL" id="BCK84147.1"/>
    </source>
</evidence>
<dbReference type="KEGG" id="pfaa:MM59RIKEN_14660"/>
<feature type="transmembrane region" description="Helical" evidence="1">
    <location>
        <begin position="49"/>
        <end position="66"/>
    </location>
</feature>
<keyword evidence="1" id="KW-1133">Transmembrane helix</keyword>
<evidence type="ECO:0000313" key="3">
    <source>
        <dbReference type="Proteomes" id="UP000679848"/>
    </source>
</evidence>
<keyword evidence="1" id="KW-0812">Transmembrane</keyword>
<dbReference type="Proteomes" id="UP000679848">
    <property type="component" value="Chromosome"/>
</dbReference>
<organism evidence="2 3">
    <name type="scientific">Pusillibacter faecalis</name>
    <dbReference type="NCBI Taxonomy" id="2714358"/>
    <lineage>
        <taxon>Bacteria</taxon>
        <taxon>Bacillati</taxon>
        <taxon>Bacillota</taxon>
        <taxon>Clostridia</taxon>
        <taxon>Eubacteriales</taxon>
        <taxon>Oscillospiraceae</taxon>
        <taxon>Pusillibacter</taxon>
    </lineage>
</organism>
<proteinExistence type="predicted"/>
<evidence type="ECO:0000256" key="1">
    <source>
        <dbReference type="SAM" id="Phobius"/>
    </source>
</evidence>
<dbReference type="EMBL" id="AP023420">
    <property type="protein sequence ID" value="BCK84147.1"/>
    <property type="molecule type" value="Genomic_DNA"/>
</dbReference>
<gene>
    <name evidence="2" type="ORF">MM59RIKEN_14660</name>
</gene>
<keyword evidence="3" id="KW-1185">Reference proteome</keyword>
<feature type="transmembrane region" description="Helical" evidence="1">
    <location>
        <begin position="72"/>
        <end position="98"/>
    </location>
</feature>
<dbReference type="RefSeq" id="WP_187030083.1">
    <property type="nucleotide sequence ID" value="NZ_AP023420.1"/>
</dbReference>
<protein>
    <submittedName>
        <fullName evidence="2">Uncharacterized protein</fullName>
    </submittedName>
</protein>
<keyword evidence="1" id="KW-0472">Membrane</keyword>
<name>A0A810QD30_9FIRM</name>
<reference evidence="2" key="1">
    <citation type="submission" date="2020-09" db="EMBL/GenBank/DDBJ databases">
        <title>New species isolated from human feces.</title>
        <authorList>
            <person name="Kitahara M."/>
            <person name="Shigeno Y."/>
            <person name="Shime M."/>
            <person name="Matsumoto Y."/>
            <person name="Nakamura S."/>
            <person name="Motooka D."/>
            <person name="Fukuoka S."/>
            <person name="Nishikawa H."/>
            <person name="Benno Y."/>
        </authorList>
    </citation>
    <scope>NUCLEOTIDE SEQUENCE</scope>
    <source>
        <strain evidence="2">MM59</strain>
    </source>
</reference>
<dbReference type="AlphaFoldDB" id="A0A810QD30"/>
<accession>A0A810QD30</accession>
<sequence length="105" mass="11766">MLILDFFHSIRTFYAWVFPLNMMVIASMLAGLTVGLLPRRGAWTRRISAGICACILLAAEIVSYLYNSEALMFVAICGWFAEAALLSCAVGTAARLIWEKRRNKF</sequence>